<dbReference type="Proteomes" id="UP000236726">
    <property type="component" value="Unassembled WGS sequence"/>
</dbReference>
<dbReference type="GO" id="GO:0030313">
    <property type="term" value="C:cell envelope"/>
    <property type="evidence" value="ECO:0007669"/>
    <property type="project" value="UniProtKB-SubCell"/>
</dbReference>
<keyword evidence="3" id="KW-1185">Reference proteome</keyword>
<organism evidence="2 3">
    <name type="scientific">Lachnospira multipara</name>
    <dbReference type="NCBI Taxonomy" id="28051"/>
    <lineage>
        <taxon>Bacteria</taxon>
        <taxon>Bacillati</taxon>
        <taxon>Bacillota</taxon>
        <taxon>Clostridia</taxon>
        <taxon>Lachnospirales</taxon>
        <taxon>Lachnospiraceae</taxon>
        <taxon>Lachnospira</taxon>
    </lineage>
</organism>
<gene>
    <name evidence="2" type="ORF">SAMN05216537_11238</name>
</gene>
<evidence type="ECO:0000256" key="1">
    <source>
        <dbReference type="ARBA" id="ARBA00004196"/>
    </source>
</evidence>
<protein>
    <submittedName>
        <fullName evidence="2">Repeat domain (List_Bact_rpt)</fullName>
    </submittedName>
</protein>
<evidence type="ECO:0000313" key="3">
    <source>
        <dbReference type="Proteomes" id="UP000236726"/>
    </source>
</evidence>
<dbReference type="EMBL" id="FNUL01000012">
    <property type="protein sequence ID" value="SEF89621.1"/>
    <property type="molecule type" value="Genomic_DNA"/>
</dbReference>
<dbReference type="AlphaFoldDB" id="A0A1H5VS11"/>
<dbReference type="InterPro" id="IPR042229">
    <property type="entry name" value="Listeria/Bacterioides_rpt_sf"/>
</dbReference>
<sequence>MIKAWQSQKDKGRKSLVLVTFIIMLLFITISSKVVYALDTSNATFYIRINQEGGSGSYTITWYDSDDNEANMRSGTSAEKAWKSLEEHGRDTWGRLTEDFTFGAEGSNVSSTSVSGNFTSHTPYLYIQVTNPPEGKRIAGVRDDSGYMSTYQPDKYSILVDCGIYEGDWLADKNEGRTPVTREDKSYYTITIVWEDDPDQQKVLNVNPLYWTGSSWQEFTDGSYGNFKISGSDAWQSDVYMNVTKGYTYSINATRTNRSNVYVEKITKVENGTETKIGTTSTGVQTLNADTTVNIYYKFTYDVVFNPNPTSVTTRNIYGDTITTNPTGSVTTIKNVRAGNSITLPSASSLTRTGYEFVGWSTNPSYSSLSFSSSLGGLNRVGTTITPKSSGTNISNGTTITFYAIWKPISYTVHYDMNLANEEQIPDKRVRFDETVAAPDNVTREDYEFRSWQVYDGSNYGGYTNNTNTDPSVGIGTKSYINANEKFKNLRSSDGTVTLVAIWKHFTDADGNDIEKPNANTSNSDTPFAPQWKNQAIDSPAGYFYYSDTPIVTSLGNVSASGTQIGYYLNTNQSTNWQYKRQALFANGDKATTSSWYYIDSFGYDYVSSTDTENVQTVTSASFTSNKGKDGKTICGTGYNNVTLTDNNSMLIIPWVVMRDAWHDSHISYDETTTYHDTDGYTSLIGDNDIPTLEGIDKLENIVGLDKSNFTDYIVSLIGHDNISGLNLDKSSIVVTNYDNSQVVTIGKAENQELDEYNRYTHIDWNSFDVMTVNLENFADNLFNGDYGVTYHLEDNVGNVLDNTTNSSVFDLKVEAKTKQGIDTAEAELIKGEYFTLTVSTFGYANAVRIKFPENWYISERYPLYIYTGSLDGEYDAQLLVEITSDVLYVDKESNLGQLISNTDDGTWIQQFIIITPLYAAGGEDNIQVTAYKGDVHVKGFLNENQVYINNIIGNTVDKTKVKTLNRKQKITVASGANSSILDRLRYHIVEIN</sequence>
<reference evidence="2 3" key="1">
    <citation type="submission" date="2016-10" db="EMBL/GenBank/DDBJ databases">
        <authorList>
            <person name="de Groot N.N."/>
        </authorList>
    </citation>
    <scope>NUCLEOTIDE SEQUENCE [LARGE SCALE GENOMIC DNA]</scope>
    <source>
        <strain evidence="2 3">D15d</strain>
    </source>
</reference>
<dbReference type="InterPro" id="IPR013378">
    <property type="entry name" value="InlB-like_B-rpt"/>
</dbReference>
<accession>A0A1H5VS11</accession>
<dbReference type="STRING" id="1410661.GCA_000702205_01798"/>
<dbReference type="Gene3D" id="2.60.40.4270">
    <property type="entry name" value="Listeria-Bacteroides repeat domain"/>
    <property type="match status" value="2"/>
</dbReference>
<dbReference type="Pfam" id="PF09479">
    <property type="entry name" value="Flg_new"/>
    <property type="match status" value="2"/>
</dbReference>
<name>A0A1H5VS11_9FIRM</name>
<comment type="subcellular location">
    <subcellularLocation>
        <location evidence="1">Cell envelope</location>
    </subcellularLocation>
</comment>
<dbReference type="RefSeq" id="WP_103953099.1">
    <property type="nucleotide sequence ID" value="NZ_FNUL01000012.1"/>
</dbReference>
<evidence type="ECO:0000313" key="2">
    <source>
        <dbReference type="EMBL" id="SEF89621.1"/>
    </source>
</evidence>
<proteinExistence type="predicted"/>